<protein>
    <submittedName>
        <fullName evidence="1">Uncharacterized protein</fullName>
    </submittedName>
</protein>
<name>A0ACC0KXH3_CHOFU</name>
<sequence>MSERDNPGASGSQDPNKDDSRSSSKPIPTGPSYYANEPIQFRVRGSTITGASPPSFVTLDDIMKAAHGMQNMALAHEIAVDNDFKLEPFEPPDNSYQKLVKETMHRAYFDILREQLKADPPEYKQALGLFSILLPRHTRIREMIEEVLDTEFIKQQAENNSLDFHNLGQDPLTADMKELIRTQIVSLRDPEHKVRQIVRQRVLEFLKMILVCAGGSRQIPVGLSALAPELTSISGTLLRYVMHNKAVFTSYYMDIVTEELSRS</sequence>
<proteinExistence type="predicted"/>
<evidence type="ECO:0000313" key="1">
    <source>
        <dbReference type="EMBL" id="KAI8440886.1"/>
    </source>
</evidence>
<evidence type="ECO:0000313" key="2">
    <source>
        <dbReference type="Proteomes" id="UP001064048"/>
    </source>
</evidence>
<reference evidence="1 2" key="1">
    <citation type="journal article" date="2022" name="Genome Biol. Evol.">
        <title>The Spruce Budworm Genome: Reconstructing the Evolutionary History of Antifreeze Proteins.</title>
        <authorList>
            <person name="Beliveau C."/>
            <person name="Gagne P."/>
            <person name="Picq S."/>
            <person name="Vernygora O."/>
            <person name="Keeling C.I."/>
            <person name="Pinkney K."/>
            <person name="Doucet D."/>
            <person name="Wen F."/>
            <person name="Johnston J.S."/>
            <person name="Maaroufi H."/>
            <person name="Boyle B."/>
            <person name="Laroche J."/>
            <person name="Dewar K."/>
            <person name="Juretic N."/>
            <person name="Blackburn G."/>
            <person name="Nisole A."/>
            <person name="Brunet B."/>
            <person name="Brandao M."/>
            <person name="Lumley L."/>
            <person name="Duan J."/>
            <person name="Quan G."/>
            <person name="Lucarotti C.J."/>
            <person name="Roe A.D."/>
            <person name="Sperling F.A.H."/>
            <person name="Levesque R.C."/>
            <person name="Cusson M."/>
        </authorList>
    </citation>
    <scope>NUCLEOTIDE SEQUENCE [LARGE SCALE GENOMIC DNA]</scope>
    <source>
        <strain evidence="1">Glfc:IPQL:Cfum</strain>
    </source>
</reference>
<comment type="caution">
    <text evidence="1">The sequence shown here is derived from an EMBL/GenBank/DDBJ whole genome shotgun (WGS) entry which is preliminary data.</text>
</comment>
<accession>A0ACC0KXH3</accession>
<organism evidence="1 2">
    <name type="scientific">Choristoneura fumiferana</name>
    <name type="common">Spruce budworm moth</name>
    <name type="synonym">Archips fumiferana</name>
    <dbReference type="NCBI Taxonomy" id="7141"/>
    <lineage>
        <taxon>Eukaryota</taxon>
        <taxon>Metazoa</taxon>
        <taxon>Ecdysozoa</taxon>
        <taxon>Arthropoda</taxon>
        <taxon>Hexapoda</taxon>
        <taxon>Insecta</taxon>
        <taxon>Pterygota</taxon>
        <taxon>Neoptera</taxon>
        <taxon>Endopterygota</taxon>
        <taxon>Lepidoptera</taxon>
        <taxon>Glossata</taxon>
        <taxon>Ditrysia</taxon>
        <taxon>Tortricoidea</taxon>
        <taxon>Tortricidae</taxon>
        <taxon>Tortricinae</taxon>
        <taxon>Choristoneura</taxon>
    </lineage>
</organism>
<keyword evidence="2" id="KW-1185">Reference proteome</keyword>
<dbReference type="Proteomes" id="UP001064048">
    <property type="component" value="Chromosome 15"/>
</dbReference>
<gene>
    <name evidence="1" type="ORF">MSG28_009186</name>
</gene>
<dbReference type="EMBL" id="CM046115">
    <property type="protein sequence ID" value="KAI8440886.1"/>
    <property type="molecule type" value="Genomic_DNA"/>
</dbReference>